<reference evidence="1" key="1">
    <citation type="journal article" date="2015" name="Nature">
        <title>Complex archaea that bridge the gap between prokaryotes and eukaryotes.</title>
        <authorList>
            <person name="Spang A."/>
            <person name="Saw J.H."/>
            <person name="Jorgensen S.L."/>
            <person name="Zaremba-Niedzwiedzka K."/>
            <person name="Martijn J."/>
            <person name="Lind A.E."/>
            <person name="van Eijk R."/>
            <person name="Schleper C."/>
            <person name="Guy L."/>
            <person name="Ettema T.J."/>
        </authorList>
    </citation>
    <scope>NUCLEOTIDE SEQUENCE</scope>
</reference>
<dbReference type="EMBL" id="LAZR01004541">
    <property type="protein sequence ID" value="KKN07685.1"/>
    <property type="molecule type" value="Genomic_DNA"/>
</dbReference>
<organism evidence="1">
    <name type="scientific">marine sediment metagenome</name>
    <dbReference type="NCBI Taxonomy" id="412755"/>
    <lineage>
        <taxon>unclassified sequences</taxon>
        <taxon>metagenomes</taxon>
        <taxon>ecological metagenomes</taxon>
    </lineage>
</organism>
<dbReference type="AlphaFoldDB" id="A0A0F9MJZ0"/>
<proteinExistence type="predicted"/>
<comment type="caution">
    <text evidence="1">The sequence shown here is derived from an EMBL/GenBank/DDBJ whole genome shotgun (WGS) entry which is preliminary data.</text>
</comment>
<protein>
    <submittedName>
        <fullName evidence="1">Uncharacterized protein</fullName>
    </submittedName>
</protein>
<evidence type="ECO:0000313" key="1">
    <source>
        <dbReference type="EMBL" id="KKN07685.1"/>
    </source>
</evidence>
<accession>A0A0F9MJZ0</accession>
<name>A0A0F9MJZ0_9ZZZZ</name>
<gene>
    <name evidence="1" type="ORF">LCGC14_1064580</name>
</gene>
<sequence length="36" mass="4134">MKQGDLLVRRYRKLKVGRYLMRITAPFPGVGIISLS</sequence>